<sequence length="127" mass="15013">MNIRTVSEKFDLPAPTLRYYEEVGLIPPVHRNSSGYRDYDAIDLEWVNFAKCMRETDISIDVLKEYALLAQQGEQTEEQRKQILIEQQHVLEQKMQALQNTHDFLDTKIATYEQHAKQMERISEKLK</sequence>
<evidence type="ECO:0000313" key="5">
    <source>
        <dbReference type="Proteomes" id="UP000077280"/>
    </source>
</evidence>
<comment type="caution">
    <text evidence="3">The sequence shown here is derived from an EMBL/GenBank/DDBJ whole genome shotgun (WGS) entry which is preliminary data.</text>
</comment>
<dbReference type="Pfam" id="PF13411">
    <property type="entry name" value="MerR_1"/>
    <property type="match status" value="1"/>
</dbReference>
<dbReference type="GO" id="GO:0003677">
    <property type="term" value="F:DNA binding"/>
    <property type="evidence" value="ECO:0007669"/>
    <property type="project" value="UniProtKB-KW"/>
</dbReference>
<protein>
    <submittedName>
        <fullName evidence="3 4">Transcriptional regulator</fullName>
    </submittedName>
</protein>
<dbReference type="PANTHER" id="PTHR30204">
    <property type="entry name" value="REDOX-CYCLING DRUG-SENSING TRANSCRIPTIONAL ACTIVATOR SOXR"/>
    <property type="match status" value="1"/>
</dbReference>
<dbReference type="InterPro" id="IPR000551">
    <property type="entry name" value="MerR-type_HTH_dom"/>
</dbReference>
<dbReference type="Proteomes" id="UP001275867">
    <property type="component" value="Unassembled WGS sequence"/>
</dbReference>
<dbReference type="AlphaFoldDB" id="A0A176TIJ9"/>
<reference evidence="3" key="2">
    <citation type="submission" date="2019-10" db="EMBL/GenBank/DDBJ databases">
        <title>Malate fermentation in French cider.</title>
        <authorList>
            <person name="Cousin F.J."/>
            <person name="Medina Fernandez S."/>
            <person name="Misery B."/>
            <person name="Laplace J.-M."/>
            <person name="Cretenet M."/>
        </authorList>
    </citation>
    <scope>NUCLEOTIDE SEQUENCE</scope>
    <source>
        <strain evidence="3">UCMA15901</strain>
    </source>
</reference>
<evidence type="ECO:0000313" key="3">
    <source>
        <dbReference type="EMBL" id="MDV7694857.1"/>
    </source>
</evidence>
<proteinExistence type="predicted"/>
<dbReference type="GeneID" id="93382994"/>
<dbReference type="GO" id="GO:0003700">
    <property type="term" value="F:DNA-binding transcription factor activity"/>
    <property type="evidence" value="ECO:0007669"/>
    <property type="project" value="InterPro"/>
</dbReference>
<evidence type="ECO:0000313" key="6">
    <source>
        <dbReference type="Proteomes" id="UP001275867"/>
    </source>
</evidence>
<keyword evidence="1 3" id="KW-0238">DNA-binding</keyword>
<evidence type="ECO:0000256" key="1">
    <source>
        <dbReference type="ARBA" id="ARBA00023125"/>
    </source>
</evidence>
<dbReference type="Gene3D" id="1.10.1660.10">
    <property type="match status" value="1"/>
</dbReference>
<dbReference type="RefSeq" id="WP_057782627.1">
    <property type="nucleotide sequence ID" value="NZ_BJWE01000003.1"/>
</dbReference>
<dbReference type="PROSITE" id="PS50937">
    <property type="entry name" value="HTH_MERR_2"/>
    <property type="match status" value="1"/>
</dbReference>
<dbReference type="Proteomes" id="UP000077280">
    <property type="component" value="Unassembled WGS sequence"/>
</dbReference>
<dbReference type="InterPro" id="IPR047057">
    <property type="entry name" value="MerR_fam"/>
</dbReference>
<accession>A0A176TIJ9</accession>
<gene>
    <name evidence="4" type="ORF">A7K95_08830</name>
    <name evidence="3" type="ORF">GA842_08280</name>
</gene>
<dbReference type="OrthoDB" id="9811174at2"/>
<keyword evidence="5" id="KW-1185">Reference proteome</keyword>
<reference evidence="4 5" key="1">
    <citation type="submission" date="2016-05" db="EMBL/GenBank/DDBJ databases">
        <title>Draft genome sequence of Pediococcus parvulus 2.6, a probiotic beta-glucan producer strain.</title>
        <authorList>
            <person name="Mohedano M.L."/>
            <person name="Perez-Ramos A."/>
            <person name="Duenas M.T."/>
            <person name="Lamontanara A."/>
            <person name="Orru L."/>
            <person name="Spano G."/>
            <person name="Capozzi V."/>
            <person name="Lopez P."/>
        </authorList>
    </citation>
    <scope>NUCLEOTIDE SEQUENCE [LARGE SCALE GENOMIC DNA]</scope>
    <source>
        <strain evidence="4 5">2.6</strain>
    </source>
</reference>
<dbReference type="EMBL" id="WERX01000027">
    <property type="protein sequence ID" value="MDV7694857.1"/>
    <property type="molecule type" value="Genomic_DNA"/>
</dbReference>
<dbReference type="PANTHER" id="PTHR30204:SF98">
    <property type="entry name" value="HTH-TYPE TRANSCRIPTIONAL REGULATOR ADHR"/>
    <property type="match status" value="1"/>
</dbReference>
<dbReference type="EMBL" id="LXND01000066">
    <property type="protein sequence ID" value="OAD63567.1"/>
    <property type="molecule type" value="Genomic_DNA"/>
</dbReference>
<evidence type="ECO:0000259" key="2">
    <source>
        <dbReference type="PROSITE" id="PS50937"/>
    </source>
</evidence>
<evidence type="ECO:0000313" key="4">
    <source>
        <dbReference type="EMBL" id="OAD63567.1"/>
    </source>
</evidence>
<name>A0A176TIJ9_9LACO</name>
<dbReference type="SUPFAM" id="SSF46955">
    <property type="entry name" value="Putative DNA-binding domain"/>
    <property type="match status" value="1"/>
</dbReference>
<organism evidence="3 6">
    <name type="scientific">Pediococcus parvulus</name>
    <dbReference type="NCBI Taxonomy" id="54062"/>
    <lineage>
        <taxon>Bacteria</taxon>
        <taxon>Bacillati</taxon>
        <taxon>Bacillota</taxon>
        <taxon>Bacilli</taxon>
        <taxon>Lactobacillales</taxon>
        <taxon>Lactobacillaceae</taxon>
        <taxon>Pediococcus</taxon>
    </lineage>
</organism>
<dbReference type="InterPro" id="IPR009061">
    <property type="entry name" value="DNA-bd_dom_put_sf"/>
</dbReference>
<dbReference type="SMART" id="SM00422">
    <property type="entry name" value="HTH_MERR"/>
    <property type="match status" value="1"/>
</dbReference>
<feature type="domain" description="HTH merR-type" evidence="2">
    <location>
        <begin position="1"/>
        <end position="69"/>
    </location>
</feature>
<dbReference type="CDD" id="cd01109">
    <property type="entry name" value="HTH_YyaN"/>
    <property type="match status" value="1"/>
</dbReference>